<proteinExistence type="predicted"/>
<dbReference type="Pfam" id="PF16925">
    <property type="entry name" value="TetR_C_13"/>
    <property type="match status" value="1"/>
</dbReference>
<dbReference type="PANTHER" id="PTHR47506:SF6">
    <property type="entry name" value="HTH-TYPE TRANSCRIPTIONAL REPRESSOR NEMR"/>
    <property type="match status" value="1"/>
</dbReference>
<comment type="caution">
    <text evidence="6">The sequence shown here is derived from an EMBL/GenBank/DDBJ whole genome shotgun (WGS) entry which is preliminary data.</text>
</comment>
<name>A0A6L9U2Y2_9HYPH</name>
<dbReference type="Gene3D" id="1.10.357.10">
    <property type="entry name" value="Tetracycline Repressor, domain 2"/>
    <property type="match status" value="1"/>
</dbReference>
<feature type="domain" description="HTH tetR-type" evidence="5">
    <location>
        <begin position="5"/>
        <end position="65"/>
    </location>
</feature>
<dbReference type="InterPro" id="IPR009057">
    <property type="entry name" value="Homeodomain-like_sf"/>
</dbReference>
<dbReference type="PROSITE" id="PS50977">
    <property type="entry name" value="HTH_TETR_2"/>
    <property type="match status" value="1"/>
</dbReference>
<evidence type="ECO:0000256" key="2">
    <source>
        <dbReference type="ARBA" id="ARBA00023125"/>
    </source>
</evidence>
<dbReference type="PANTHER" id="PTHR47506">
    <property type="entry name" value="TRANSCRIPTIONAL REGULATORY PROTEIN"/>
    <property type="match status" value="1"/>
</dbReference>
<feature type="DNA-binding region" description="H-T-H motif" evidence="4">
    <location>
        <begin position="28"/>
        <end position="47"/>
    </location>
</feature>
<keyword evidence="1" id="KW-0805">Transcription regulation</keyword>
<dbReference type="EMBL" id="WUEY01000001">
    <property type="protein sequence ID" value="NEI68586.1"/>
    <property type="molecule type" value="Genomic_DNA"/>
</dbReference>
<dbReference type="RefSeq" id="WP_163985011.1">
    <property type="nucleotide sequence ID" value="NZ_WUEY01000001.1"/>
</dbReference>
<reference evidence="6 7" key="1">
    <citation type="submission" date="2019-12" db="EMBL/GenBank/DDBJ databases">
        <title>Rhizobium genotypes associated with high levels of biological nitrogen fixation by grain legumes in a temperate-maritime cropping system.</title>
        <authorList>
            <person name="Maluk M."/>
            <person name="Francesc Ferrando Molina F."/>
            <person name="Lopez Del Egido L."/>
            <person name="Lafos M."/>
            <person name="Langarica-Fuentes A."/>
            <person name="Gebre Yohannes G."/>
            <person name="Young M.W."/>
            <person name="Martin P."/>
            <person name="Gantlett R."/>
            <person name="Kenicer G."/>
            <person name="Hawes C."/>
            <person name="Begg G.S."/>
            <person name="Quilliam R.S."/>
            <person name="Squire G.R."/>
            <person name="Poole P.S."/>
            <person name="Young P.W."/>
            <person name="Iannetta P.M."/>
            <person name="James E.K."/>
        </authorList>
    </citation>
    <scope>NUCLEOTIDE SEQUENCE [LARGE SCALE GENOMIC DNA]</scope>
    <source>
        <strain evidence="6 7">JHI1118</strain>
    </source>
</reference>
<dbReference type="Proteomes" id="UP000483035">
    <property type="component" value="Unassembled WGS sequence"/>
</dbReference>
<keyword evidence="2 4" id="KW-0238">DNA-binding</keyword>
<dbReference type="Pfam" id="PF00440">
    <property type="entry name" value="TetR_N"/>
    <property type="match status" value="1"/>
</dbReference>
<evidence type="ECO:0000313" key="6">
    <source>
        <dbReference type="EMBL" id="NEI68586.1"/>
    </source>
</evidence>
<dbReference type="AlphaFoldDB" id="A0A6L9U2Y2"/>
<sequence>MKSTTSTSEKILDIAQSLVVAGGYNGFSYADISAAIGIRKASIHHHFPTKAELVSALVDRYRQQTGAGLKSLREGISDPSEQLQAYVNFWHSCIGDASLPFCVCAMLASEMQMLPEEVASQVRAHFHGLAEWLASVLQSGAEAGRFRLDNRPEEEAQIVMASVHGAMLSARAFGDPGLFIVIVAPQIARLQAPDRQGNAGQESSTHGR</sequence>
<dbReference type="InterPro" id="IPR036271">
    <property type="entry name" value="Tet_transcr_reg_TetR-rel_C_sf"/>
</dbReference>
<evidence type="ECO:0000256" key="4">
    <source>
        <dbReference type="PROSITE-ProRule" id="PRU00335"/>
    </source>
</evidence>
<evidence type="ECO:0000259" key="5">
    <source>
        <dbReference type="PROSITE" id="PS50977"/>
    </source>
</evidence>
<organism evidence="6 7">
    <name type="scientific">Rhizobium lusitanum</name>
    <dbReference type="NCBI Taxonomy" id="293958"/>
    <lineage>
        <taxon>Bacteria</taxon>
        <taxon>Pseudomonadati</taxon>
        <taxon>Pseudomonadota</taxon>
        <taxon>Alphaproteobacteria</taxon>
        <taxon>Hyphomicrobiales</taxon>
        <taxon>Rhizobiaceae</taxon>
        <taxon>Rhizobium/Agrobacterium group</taxon>
        <taxon>Rhizobium</taxon>
    </lineage>
</organism>
<dbReference type="SUPFAM" id="SSF46689">
    <property type="entry name" value="Homeodomain-like"/>
    <property type="match status" value="1"/>
</dbReference>
<protein>
    <submittedName>
        <fullName evidence="6">TetR family transcriptional regulator</fullName>
    </submittedName>
</protein>
<dbReference type="SUPFAM" id="SSF48498">
    <property type="entry name" value="Tetracyclin repressor-like, C-terminal domain"/>
    <property type="match status" value="1"/>
</dbReference>
<keyword evidence="3" id="KW-0804">Transcription</keyword>
<evidence type="ECO:0000313" key="7">
    <source>
        <dbReference type="Proteomes" id="UP000483035"/>
    </source>
</evidence>
<accession>A0A6L9U2Y2</accession>
<evidence type="ECO:0000256" key="1">
    <source>
        <dbReference type="ARBA" id="ARBA00023015"/>
    </source>
</evidence>
<dbReference type="GO" id="GO:0003677">
    <property type="term" value="F:DNA binding"/>
    <property type="evidence" value="ECO:0007669"/>
    <property type="project" value="UniProtKB-UniRule"/>
</dbReference>
<dbReference type="InterPro" id="IPR011075">
    <property type="entry name" value="TetR_C"/>
</dbReference>
<gene>
    <name evidence="6" type="ORF">GR212_03300</name>
</gene>
<evidence type="ECO:0000256" key="3">
    <source>
        <dbReference type="ARBA" id="ARBA00023163"/>
    </source>
</evidence>
<dbReference type="PRINTS" id="PR00455">
    <property type="entry name" value="HTHTETR"/>
</dbReference>
<dbReference type="InterPro" id="IPR001647">
    <property type="entry name" value="HTH_TetR"/>
</dbReference>